<proteinExistence type="predicted"/>
<dbReference type="AlphaFoldDB" id="A0A0J8GE69"/>
<dbReference type="RefSeq" id="WP_223196419.1">
    <property type="nucleotide sequence ID" value="NZ_KQ130610.1"/>
</dbReference>
<dbReference type="Proteomes" id="UP000052258">
    <property type="component" value="Unassembled WGS sequence"/>
</dbReference>
<dbReference type="PATRIC" id="fig|1430899.3.peg.422"/>
<protein>
    <submittedName>
        <fullName evidence="1">Prophage Sa05 BRO domain-containing protein</fullName>
    </submittedName>
</protein>
<comment type="caution">
    <text evidence="1">The sequence shown here is derived from an EMBL/GenBank/DDBJ whole genome shotgun (WGS) entry which is preliminary data.</text>
</comment>
<accession>A0A0J8GE69</accession>
<gene>
    <name evidence="1" type="ORF">X560_0412</name>
</gene>
<dbReference type="EMBL" id="AZHO01000005">
    <property type="protein sequence ID" value="KMT60992.1"/>
    <property type="molecule type" value="Genomic_DNA"/>
</dbReference>
<reference evidence="1 2" key="1">
    <citation type="journal article" date="2015" name="Genome Biol. Evol.">
        <title>Comparative Genomics of Listeria Sensu Lato: Genus-Wide Differences in Evolutionary Dynamics and the Progressive Gain of Complex, Potentially Pathogenicity-Related Traits through Lateral Gene Transfer.</title>
        <authorList>
            <person name="Chiara M."/>
            <person name="Caruso M."/>
            <person name="D'Erchia A.M."/>
            <person name="Manzari C."/>
            <person name="Fraccalvieri R."/>
            <person name="Goffredo E."/>
            <person name="Latorre L."/>
            <person name="Miccolupo A."/>
            <person name="Padalino I."/>
            <person name="Santagada G."/>
            <person name="Chiocco D."/>
            <person name="Pesole G."/>
            <person name="Horner D.S."/>
            <person name="Parisi A."/>
        </authorList>
    </citation>
    <scope>NUCLEOTIDE SEQUENCE [LARGE SCALE GENOMIC DNA]</scope>
    <source>
        <strain evidence="1 2">1991</strain>
    </source>
</reference>
<evidence type="ECO:0000313" key="1">
    <source>
        <dbReference type="EMBL" id="KMT60992.1"/>
    </source>
</evidence>
<keyword evidence="2" id="KW-1185">Reference proteome</keyword>
<name>A0A0J8GE69_9LIST</name>
<organism evidence="1 2">
    <name type="scientific">Listeria fleischmannii 1991</name>
    <dbReference type="NCBI Taxonomy" id="1430899"/>
    <lineage>
        <taxon>Bacteria</taxon>
        <taxon>Bacillati</taxon>
        <taxon>Bacillota</taxon>
        <taxon>Bacilli</taxon>
        <taxon>Bacillales</taxon>
        <taxon>Listeriaceae</taxon>
        <taxon>Listeria</taxon>
    </lineage>
</organism>
<sequence>MVKKADMTPQMLEDRQELLDSAVELMTFKDKFGLNLSVSKEVYRLANKEENKQLA</sequence>
<evidence type="ECO:0000313" key="2">
    <source>
        <dbReference type="Proteomes" id="UP000052258"/>
    </source>
</evidence>